<dbReference type="OMA" id="NDNEMEC"/>
<dbReference type="PANTHER" id="PTHR23254">
    <property type="entry name" value="EIF4G DOMAIN PROTEIN"/>
    <property type="match status" value="1"/>
</dbReference>
<proteinExistence type="predicted"/>
<evidence type="ECO:0000313" key="2">
    <source>
        <dbReference type="EMBL" id="KAH9362277.1"/>
    </source>
</evidence>
<organism evidence="2 3">
    <name type="scientific">Haemaphysalis longicornis</name>
    <name type="common">Bush tick</name>
    <dbReference type="NCBI Taxonomy" id="44386"/>
    <lineage>
        <taxon>Eukaryota</taxon>
        <taxon>Metazoa</taxon>
        <taxon>Ecdysozoa</taxon>
        <taxon>Arthropoda</taxon>
        <taxon>Chelicerata</taxon>
        <taxon>Arachnida</taxon>
        <taxon>Acari</taxon>
        <taxon>Parasitiformes</taxon>
        <taxon>Ixodida</taxon>
        <taxon>Ixodoidea</taxon>
        <taxon>Ixodidae</taxon>
        <taxon>Haemaphysalinae</taxon>
        <taxon>Haemaphysalis</taxon>
    </lineage>
</organism>
<dbReference type="GO" id="GO:0005829">
    <property type="term" value="C:cytosol"/>
    <property type="evidence" value="ECO:0007669"/>
    <property type="project" value="TreeGrafter"/>
</dbReference>
<dbReference type="GO" id="GO:0008494">
    <property type="term" value="F:translation activator activity"/>
    <property type="evidence" value="ECO:0007669"/>
    <property type="project" value="TreeGrafter"/>
</dbReference>
<accession>A0A9J6FGY0</accession>
<dbReference type="VEuPathDB" id="VectorBase:HLOH_062180"/>
<evidence type="ECO:0000256" key="1">
    <source>
        <dbReference type="SAM" id="MobiDB-lite"/>
    </source>
</evidence>
<feature type="region of interest" description="Disordered" evidence="1">
    <location>
        <begin position="1"/>
        <end position="35"/>
    </location>
</feature>
<feature type="compositionally biased region" description="Basic and acidic residues" evidence="1">
    <location>
        <begin position="7"/>
        <end position="31"/>
    </location>
</feature>
<dbReference type="AlphaFoldDB" id="A0A9J6FGY0"/>
<dbReference type="PANTHER" id="PTHR23254:SF16">
    <property type="entry name" value="CBP80_20-DEPENDENT TRANSLATION INITIATION FACTOR"/>
    <property type="match status" value="1"/>
</dbReference>
<dbReference type="Gene3D" id="1.25.40.180">
    <property type="match status" value="1"/>
</dbReference>
<dbReference type="InterPro" id="IPR051367">
    <property type="entry name" value="mRNA_TranslReg/HistoneTransl"/>
</dbReference>
<protein>
    <recommendedName>
        <fullName evidence="4">MIF4G domain-containing protein</fullName>
    </recommendedName>
</protein>
<reference evidence="2 3" key="1">
    <citation type="journal article" date="2020" name="Cell">
        <title>Large-Scale Comparative Analyses of Tick Genomes Elucidate Their Genetic Diversity and Vector Capacities.</title>
        <authorList>
            <consortium name="Tick Genome and Microbiome Consortium (TIGMIC)"/>
            <person name="Jia N."/>
            <person name="Wang J."/>
            <person name="Shi W."/>
            <person name="Du L."/>
            <person name="Sun Y."/>
            <person name="Zhan W."/>
            <person name="Jiang J.F."/>
            <person name="Wang Q."/>
            <person name="Zhang B."/>
            <person name="Ji P."/>
            <person name="Bell-Sakyi L."/>
            <person name="Cui X.M."/>
            <person name="Yuan T.T."/>
            <person name="Jiang B.G."/>
            <person name="Yang W.F."/>
            <person name="Lam T.T."/>
            <person name="Chang Q.C."/>
            <person name="Ding S.J."/>
            <person name="Wang X.J."/>
            <person name="Zhu J.G."/>
            <person name="Ruan X.D."/>
            <person name="Zhao L."/>
            <person name="Wei J.T."/>
            <person name="Ye R.Z."/>
            <person name="Que T.C."/>
            <person name="Du C.H."/>
            <person name="Zhou Y.H."/>
            <person name="Cheng J.X."/>
            <person name="Dai P.F."/>
            <person name="Guo W.B."/>
            <person name="Han X.H."/>
            <person name="Huang E.J."/>
            <person name="Li L.F."/>
            <person name="Wei W."/>
            <person name="Gao Y.C."/>
            <person name="Liu J.Z."/>
            <person name="Shao H.Z."/>
            <person name="Wang X."/>
            <person name="Wang C.C."/>
            <person name="Yang T.C."/>
            <person name="Huo Q.B."/>
            <person name="Li W."/>
            <person name="Chen H.Y."/>
            <person name="Chen S.E."/>
            <person name="Zhou L.G."/>
            <person name="Ni X.B."/>
            <person name="Tian J.H."/>
            <person name="Sheng Y."/>
            <person name="Liu T."/>
            <person name="Pan Y.S."/>
            <person name="Xia L.Y."/>
            <person name="Li J."/>
            <person name="Zhao F."/>
            <person name="Cao W.C."/>
        </authorList>
    </citation>
    <scope>NUCLEOTIDE SEQUENCE [LARGE SCALE GENOMIC DNA]</scope>
    <source>
        <strain evidence="2">HaeL-2018</strain>
    </source>
</reference>
<keyword evidence="3" id="KW-1185">Reference proteome</keyword>
<name>A0A9J6FGY0_HAELO</name>
<dbReference type="Proteomes" id="UP000821853">
    <property type="component" value="Chromosome 1"/>
</dbReference>
<dbReference type="EMBL" id="JABSTR010000001">
    <property type="protein sequence ID" value="KAH9362277.1"/>
    <property type="molecule type" value="Genomic_DNA"/>
</dbReference>
<dbReference type="InterPro" id="IPR016024">
    <property type="entry name" value="ARM-type_fold"/>
</dbReference>
<gene>
    <name evidence="2" type="ORF">HPB48_002255</name>
</gene>
<sequence>MATSTTLDKEACLRKRERADGNSRSDGKEQDEATPVIQCRGIVEKAMDDPGLLTPKELDCLVRVLSAKVARQPGTAKPIADFCITVSSRPRGRAFADLLMTSIHQWVDRRDELLPRRRPRAGDHLEGKAEGGPRFKWTAFVDFLAELVAAMSGAGWNIPGHNSLWRVHDLAMLLRDCWDIMLRDPVYDVLDELKCLQSSLLVAGKTVHSFAARSVEDLVDVMRGESKNPKFPPEAQKILLELIKLQASGWEIKEK</sequence>
<evidence type="ECO:0008006" key="4">
    <source>
        <dbReference type="Google" id="ProtNLM"/>
    </source>
</evidence>
<dbReference type="GO" id="GO:0006446">
    <property type="term" value="P:regulation of translational initiation"/>
    <property type="evidence" value="ECO:0007669"/>
    <property type="project" value="TreeGrafter"/>
</dbReference>
<dbReference type="SUPFAM" id="SSF48371">
    <property type="entry name" value="ARM repeat"/>
    <property type="match status" value="1"/>
</dbReference>
<comment type="caution">
    <text evidence="2">The sequence shown here is derived from an EMBL/GenBank/DDBJ whole genome shotgun (WGS) entry which is preliminary data.</text>
</comment>
<evidence type="ECO:0000313" key="3">
    <source>
        <dbReference type="Proteomes" id="UP000821853"/>
    </source>
</evidence>